<dbReference type="Pfam" id="PF05856">
    <property type="entry name" value="ARPC4"/>
    <property type="match status" value="1"/>
</dbReference>
<reference evidence="3" key="1">
    <citation type="submission" date="2021-01" db="EMBL/GenBank/DDBJ databases">
        <authorList>
            <consortium name="Genoscope - CEA"/>
            <person name="William W."/>
        </authorList>
    </citation>
    <scope>NUCLEOTIDE SEQUENCE</scope>
</reference>
<keyword evidence="1" id="KW-0009">Actin-binding</keyword>
<dbReference type="PIRSF" id="PIRSF039100">
    <property type="entry name" value="ARPC4"/>
    <property type="match status" value="1"/>
</dbReference>
<evidence type="ECO:0000313" key="2">
    <source>
        <dbReference type="EMBL" id="CAD8045168.1"/>
    </source>
</evidence>
<comment type="similarity">
    <text evidence="1">Belongs to the ARPC4 family.</text>
</comment>
<dbReference type="GO" id="GO:0005885">
    <property type="term" value="C:Arp2/3 protein complex"/>
    <property type="evidence" value="ECO:0007669"/>
    <property type="project" value="InterPro"/>
</dbReference>
<sequence length="175" mass="19798">MAAAVQVYSDAIRKTLEATLCLRAFPSEIIEKQSKPEIELNGYSSKTRQLVLSPIYLCRSEKEKCVIEPSINSTRISFSIKALDEVDRLIGEKFAKYLAVRADYFEILRRKPIPGYDISFLILDSHLEKYSVQGIINFIIDYVENIDKDLSDIKLNINTQARITAACFVGGLANQ</sequence>
<keyword evidence="1" id="KW-0963">Cytoplasm</keyword>
<proteinExistence type="inferred from homology"/>
<accession>A0A8S1KCE9</accession>
<organism evidence="3 4">
    <name type="scientific">Paramecium primaurelia</name>
    <dbReference type="NCBI Taxonomy" id="5886"/>
    <lineage>
        <taxon>Eukaryota</taxon>
        <taxon>Sar</taxon>
        <taxon>Alveolata</taxon>
        <taxon>Ciliophora</taxon>
        <taxon>Intramacronucleata</taxon>
        <taxon>Oligohymenophorea</taxon>
        <taxon>Peniculida</taxon>
        <taxon>Parameciidae</taxon>
        <taxon>Paramecium</taxon>
    </lineage>
</organism>
<protein>
    <recommendedName>
        <fullName evidence="1">Actin-related protein 2/3 complex subunit 4</fullName>
    </recommendedName>
</protein>
<name>A0A8S1KCE9_PARPR</name>
<comment type="subcellular location">
    <subcellularLocation>
        <location evidence="1">Cytoplasm</location>
        <location evidence="1">Cytoskeleton</location>
    </subcellularLocation>
</comment>
<evidence type="ECO:0000256" key="1">
    <source>
        <dbReference type="PIRNR" id="PIRNR039100"/>
    </source>
</evidence>
<dbReference type="GO" id="GO:0034314">
    <property type="term" value="P:Arp2/3 complex-mediated actin nucleation"/>
    <property type="evidence" value="ECO:0007669"/>
    <property type="project" value="InterPro"/>
</dbReference>
<evidence type="ECO:0000313" key="4">
    <source>
        <dbReference type="Proteomes" id="UP000688137"/>
    </source>
</evidence>
<dbReference type="InterPro" id="IPR008384">
    <property type="entry name" value="ARPC4"/>
</dbReference>
<keyword evidence="4" id="KW-1185">Reference proteome</keyword>
<keyword evidence="1" id="KW-0206">Cytoskeleton</keyword>
<dbReference type="EMBL" id="CAJJDM010000006">
    <property type="protein sequence ID" value="CAD8045168.1"/>
    <property type="molecule type" value="Genomic_DNA"/>
</dbReference>
<comment type="caution">
    <text evidence="3">The sequence shown here is derived from an EMBL/GenBank/DDBJ whole genome shotgun (WGS) entry which is preliminary data.</text>
</comment>
<dbReference type="EMBL" id="CAJJDM010000014">
    <property type="protein sequence ID" value="CAD8051315.1"/>
    <property type="molecule type" value="Genomic_DNA"/>
</dbReference>
<comment type="function">
    <text evidence="1">Functions as actin-binding component of the Arp2/3 complex which is involved in regulation of actin polymerization and together with an activating nucleation-promoting factor (NPF) mediates the formation of branched actin networks. Seems to contact the mother actin filament.</text>
</comment>
<dbReference type="GO" id="GO:0051015">
    <property type="term" value="F:actin filament binding"/>
    <property type="evidence" value="ECO:0007669"/>
    <property type="project" value="TreeGrafter"/>
</dbReference>
<dbReference type="OMA" id="EAYLGEF"/>
<gene>
    <name evidence="2" type="ORF">PPRIM_AZ9-3.1.T0090194</name>
    <name evidence="3" type="ORF">PPRIM_AZ9-3.1.T0180035</name>
</gene>
<dbReference type="PANTHER" id="PTHR22629">
    <property type="entry name" value="ARP2/3 COMPLEX 20 KD SUBUNIT"/>
    <property type="match status" value="1"/>
</dbReference>
<dbReference type="GO" id="GO:0030041">
    <property type="term" value="P:actin filament polymerization"/>
    <property type="evidence" value="ECO:0007669"/>
    <property type="project" value="InterPro"/>
</dbReference>
<dbReference type="Proteomes" id="UP000688137">
    <property type="component" value="Unassembled WGS sequence"/>
</dbReference>
<evidence type="ECO:0000313" key="3">
    <source>
        <dbReference type="EMBL" id="CAD8051315.1"/>
    </source>
</evidence>
<dbReference type="PANTHER" id="PTHR22629:SF0">
    <property type="entry name" value="ACTIN-RELATED PROTEIN 2_3 COMPLEX SUBUNIT 4"/>
    <property type="match status" value="1"/>
</dbReference>
<dbReference type="AlphaFoldDB" id="A0A8S1KCE9"/>